<evidence type="ECO:0000256" key="1">
    <source>
        <dbReference type="ARBA" id="ARBA00023002"/>
    </source>
</evidence>
<dbReference type="EMBL" id="VOSW01000127">
    <property type="protein sequence ID" value="KAE8754425.1"/>
    <property type="molecule type" value="Genomic_DNA"/>
</dbReference>
<dbReference type="Gene3D" id="3.50.50.60">
    <property type="entry name" value="FAD/NAD(P)-binding domain"/>
    <property type="match status" value="1"/>
</dbReference>
<feature type="domain" description="FAD dependent oxidoreductase" evidence="2">
    <location>
        <begin position="50"/>
        <end position="405"/>
    </location>
</feature>
<dbReference type="AlphaFoldDB" id="A0A6N6W1I2"/>
<dbReference type="SUPFAM" id="SSF51905">
    <property type="entry name" value="FAD/NAD(P)-binding domain"/>
    <property type="match status" value="1"/>
</dbReference>
<dbReference type="PANTHER" id="PTHR13847:SF281">
    <property type="entry name" value="FAD DEPENDENT OXIDOREDUCTASE DOMAIN-CONTAINING PROTEIN"/>
    <property type="match status" value="1"/>
</dbReference>
<accession>A0A6N6W1I2</accession>
<evidence type="ECO:0000313" key="3">
    <source>
        <dbReference type="EMBL" id="KAE8754425.1"/>
    </source>
</evidence>
<sequence length="457" mass="50418">MIVQLQRRNKLTNLASRTVRIGDPLQHSIWYKTAPAAPETGSLNSAVSADVCIIGAGFTGLSAGIHLAERGRRVVVVEAEEAGFGASGRNSGHCTPTFHSFELEQFRRMIGEPFGSRMVRAQCDSTNFLFELIRKYGIECDAIQSGYVEAAHSRAAFQAQQKKVADYNALGKQTRLLTAHQVEELTGSPRYFGGWFHPEGGNINPLAYCRGLARTLIELGGDIYTATPALKIAPAGSAWRVDTPNGQIVADKVIYAGGAYLAPSCWQGMEKTYALLPIIGLASQPLPIEVQNQILPRRNTVLETRHDPASYRLDRDGRLITSIMLEGRRGGDEDYTKELLTTRFRWLLPQLLELRWENYWHGRLDMQPRLFPRLFGLAPGVAAMNGYSGRGVATGTVVGKVLADWATGTPPEALTLPLESRGNAPQLMKAAMRIMLPYLRFADQRAARRDGLRPPPY</sequence>
<gene>
    <name evidence="3" type="ORF">FSO04_39730</name>
</gene>
<reference evidence="3 4" key="1">
    <citation type="journal article" date="2020" name="Int. J. Syst. Evol. Microbiol.">
        <title>Paraburkholderia madseniana sp. nov., a phenolic acid-degrading bacterium isolated from acidic forest soil.</title>
        <authorList>
            <person name="Wilhelm R.C."/>
            <person name="Murphy S.J.L."/>
            <person name="Feriancek N.M."/>
            <person name="Karasz D.C."/>
            <person name="DeRito C.M."/>
            <person name="Newman J.D."/>
            <person name="Buckley D.H."/>
        </authorList>
    </citation>
    <scope>NUCLEOTIDE SEQUENCE [LARGE SCALE GENOMIC DNA]</scope>
    <source>
        <strain evidence="3 4">RP11</strain>
    </source>
</reference>
<dbReference type="PANTHER" id="PTHR13847">
    <property type="entry name" value="SARCOSINE DEHYDROGENASE-RELATED"/>
    <property type="match status" value="1"/>
</dbReference>
<keyword evidence="1" id="KW-0560">Oxidoreductase</keyword>
<evidence type="ECO:0000313" key="4">
    <source>
        <dbReference type="Proteomes" id="UP000463700"/>
    </source>
</evidence>
<dbReference type="OrthoDB" id="9342835at2"/>
<dbReference type="GO" id="GO:0005737">
    <property type="term" value="C:cytoplasm"/>
    <property type="evidence" value="ECO:0007669"/>
    <property type="project" value="TreeGrafter"/>
</dbReference>
<dbReference type="Proteomes" id="UP000463700">
    <property type="component" value="Unassembled WGS sequence"/>
</dbReference>
<dbReference type="GO" id="GO:0016491">
    <property type="term" value="F:oxidoreductase activity"/>
    <property type="evidence" value="ECO:0007669"/>
    <property type="project" value="UniProtKB-KW"/>
</dbReference>
<name>A0A6N6W1I2_9BURK</name>
<dbReference type="Gene3D" id="3.30.9.10">
    <property type="entry name" value="D-Amino Acid Oxidase, subunit A, domain 2"/>
    <property type="match status" value="1"/>
</dbReference>
<evidence type="ECO:0000259" key="2">
    <source>
        <dbReference type="Pfam" id="PF01266"/>
    </source>
</evidence>
<dbReference type="Pfam" id="PF01266">
    <property type="entry name" value="DAO"/>
    <property type="match status" value="1"/>
</dbReference>
<protein>
    <submittedName>
        <fullName evidence="3">FAD-dependent oxidoreductase</fullName>
    </submittedName>
</protein>
<organism evidence="3 4">
    <name type="scientific">Paraburkholderia madseniana</name>
    <dbReference type="NCBI Taxonomy" id="2599607"/>
    <lineage>
        <taxon>Bacteria</taxon>
        <taxon>Pseudomonadati</taxon>
        <taxon>Pseudomonadota</taxon>
        <taxon>Betaproteobacteria</taxon>
        <taxon>Burkholderiales</taxon>
        <taxon>Burkholderiaceae</taxon>
        <taxon>Paraburkholderia</taxon>
    </lineage>
</organism>
<dbReference type="InterPro" id="IPR036188">
    <property type="entry name" value="FAD/NAD-bd_sf"/>
</dbReference>
<comment type="caution">
    <text evidence="3">The sequence shown here is derived from an EMBL/GenBank/DDBJ whole genome shotgun (WGS) entry which is preliminary data.</text>
</comment>
<proteinExistence type="predicted"/>
<dbReference type="InterPro" id="IPR006076">
    <property type="entry name" value="FAD-dep_OxRdtase"/>
</dbReference>